<name>A0A6J4NG91_9RHOB</name>
<dbReference type="PROSITE" id="PS51257">
    <property type="entry name" value="PROKAR_LIPOPROTEIN"/>
    <property type="match status" value="1"/>
</dbReference>
<gene>
    <name evidence="2" type="ORF">AVDCRST_MAG15-203</name>
</gene>
<reference evidence="2" key="1">
    <citation type="submission" date="2020-02" db="EMBL/GenBank/DDBJ databases">
        <authorList>
            <person name="Meier V. D."/>
        </authorList>
    </citation>
    <scope>NUCLEOTIDE SEQUENCE</scope>
    <source>
        <strain evidence="2">AVDCRST_MAG15</strain>
    </source>
</reference>
<keyword evidence="1" id="KW-0732">Signal</keyword>
<feature type="chain" id="PRO_5026860396" description="Secreted protein" evidence="1">
    <location>
        <begin position="18"/>
        <end position="93"/>
    </location>
</feature>
<evidence type="ECO:0000313" key="2">
    <source>
        <dbReference type="EMBL" id="CAA9386463.1"/>
    </source>
</evidence>
<accession>A0A6J4NG91</accession>
<dbReference type="EMBL" id="CADCUU010000033">
    <property type="protein sequence ID" value="CAA9386463.1"/>
    <property type="molecule type" value="Genomic_DNA"/>
</dbReference>
<feature type="signal peptide" evidence="1">
    <location>
        <begin position="1"/>
        <end position="17"/>
    </location>
</feature>
<evidence type="ECO:0008006" key="3">
    <source>
        <dbReference type="Google" id="ProtNLM"/>
    </source>
</evidence>
<organism evidence="2">
    <name type="scientific">uncultured Rubellimicrobium sp</name>
    <dbReference type="NCBI Taxonomy" id="543078"/>
    <lineage>
        <taxon>Bacteria</taxon>
        <taxon>Pseudomonadati</taxon>
        <taxon>Pseudomonadota</taxon>
        <taxon>Alphaproteobacteria</taxon>
        <taxon>Rhodobacterales</taxon>
        <taxon>Roseobacteraceae</taxon>
        <taxon>Rubellimicrobium</taxon>
        <taxon>environmental samples</taxon>
    </lineage>
</organism>
<protein>
    <recommendedName>
        <fullName evidence="3">Secreted protein</fullName>
    </recommendedName>
</protein>
<evidence type="ECO:0000256" key="1">
    <source>
        <dbReference type="SAM" id="SignalP"/>
    </source>
</evidence>
<proteinExistence type="predicted"/>
<sequence>MLFRPMFLAVPALVLLAACEEGMMSSGGGTTLAPLGANDINTTATTPEGIADSALNAPGNAGECEQLALIIESADSSESARQEAVEERARLGC</sequence>
<dbReference type="AlphaFoldDB" id="A0A6J4NG91"/>